<keyword evidence="5 6" id="KW-0111">Calcium/phospholipid-binding</keyword>
<feature type="compositionally biased region" description="Polar residues" evidence="7">
    <location>
        <begin position="242"/>
        <end position="252"/>
    </location>
</feature>
<feature type="compositionally biased region" description="Polar residues" evidence="7">
    <location>
        <begin position="185"/>
        <end position="194"/>
    </location>
</feature>
<dbReference type="FunFam" id="1.10.220.10:FF:000001">
    <property type="entry name" value="Annexin"/>
    <property type="match status" value="1"/>
</dbReference>
<evidence type="ECO:0000256" key="5">
    <source>
        <dbReference type="ARBA" id="ARBA00023302"/>
    </source>
</evidence>
<dbReference type="GO" id="GO:0005886">
    <property type="term" value="C:plasma membrane"/>
    <property type="evidence" value="ECO:0007669"/>
    <property type="project" value="TreeGrafter"/>
</dbReference>
<protein>
    <recommendedName>
        <fullName evidence="6">Annexin</fullName>
    </recommendedName>
</protein>
<dbReference type="SMART" id="SM00335">
    <property type="entry name" value="ANX"/>
    <property type="match status" value="4"/>
</dbReference>
<dbReference type="RefSeq" id="XP_025837351.1">
    <property type="nucleotide sequence ID" value="XM_025981566.1"/>
</dbReference>
<dbReference type="GO" id="GO:0005509">
    <property type="term" value="F:calcium ion binding"/>
    <property type="evidence" value="ECO:0007669"/>
    <property type="project" value="InterPro"/>
</dbReference>
<dbReference type="PROSITE" id="PS51897">
    <property type="entry name" value="ANNEXIN_2"/>
    <property type="match status" value="4"/>
</dbReference>
<dbReference type="InterPro" id="IPR018502">
    <property type="entry name" value="Annexin_repeat"/>
</dbReference>
<dbReference type="GO" id="GO:0012506">
    <property type="term" value="C:vesicle membrane"/>
    <property type="evidence" value="ECO:0007669"/>
    <property type="project" value="TreeGrafter"/>
</dbReference>
<evidence type="ECO:0000256" key="4">
    <source>
        <dbReference type="ARBA" id="ARBA00023216"/>
    </source>
</evidence>
<dbReference type="GO" id="GO:0005634">
    <property type="term" value="C:nucleus"/>
    <property type="evidence" value="ECO:0007669"/>
    <property type="project" value="TreeGrafter"/>
</dbReference>
<dbReference type="InterPro" id="IPR018252">
    <property type="entry name" value="Annexin_repeat_CS"/>
</dbReference>
<dbReference type="InterPro" id="IPR001464">
    <property type="entry name" value="Annexin"/>
</dbReference>
<evidence type="ECO:0000313" key="9">
    <source>
        <dbReference type="RefSeq" id="XP_025837351.1"/>
    </source>
</evidence>
<keyword evidence="8" id="KW-1185">Reference proteome</keyword>
<feature type="compositionally biased region" description="Low complexity" evidence="7">
    <location>
        <begin position="195"/>
        <end position="234"/>
    </location>
</feature>
<dbReference type="PANTHER" id="PTHR10502:SF102">
    <property type="entry name" value="ANNEXIN B11"/>
    <property type="match status" value="1"/>
</dbReference>
<evidence type="ECO:0000313" key="8">
    <source>
        <dbReference type="Proteomes" id="UP000192223"/>
    </source>
</evidence>
<dbReference type="SUPFAM" id="SSF47874">
    <property type="entry name" value="Annexin"/>
    <property type="match status" value="1"/>
</dbReference>
<dbReference type="GO" id="GO:0005544">
    <property type="term" value="F:calcium-dependent phospholipid binding"/>
    <property type="evidence" value="ECO:0007669"/>
    <property type="project" value="UniProtKB-KW"/>
</dbReference>
<name>A0A7F5RN42_AGRPL</name>
<dbReference type="Gene3D" id="1.10.220.10">
    <property type="entry name" value="Annexin"/>
    <property type="match status" value="4"/>
</dbReference>
<reference evidence="9" key="1">
    <citation type="submission" date="2025-08" db="UniProtKB">
        <authorList>
            <consortium name="RefSeq"/>
        </authorList>
    </citation>
    <scope>IDENTIFICATION</scope>
    <source>
        <tissue evidence="9">Entire body</tissue>
    </source>
</reference>
<evidence type="ECO:0000256" key="7">
    <source>
        <dbReference type="SAM" id="MobiDB-lite"/>
    </source>
</evidence>
<keyword evidence="3 6" id="KW-0106">Calcium</keyword>
<feature type="compositionally biased region" description="Low complexity" evidence="7">
    <location>
        <begin position="55"/>
        <end position="64"/>
    </location>
</feature>
<evidence type="ECO:0000256" key="2">
    <source>
        <dbReference type="ARBA" id="ARBA00022737"/>
    </source>
</evidence>
<feature type="compositionally biased region" description="Low complexity" evidence="7">
    <location>
        <begin position="74"/>
        <end position="96"/>
    </location>
</feature>
<comment type="similarity">
    <text evidence="1 6">Belongs to the annexin family.</text>
</comment>
<gene>
    <name evidence="9" type="primary">LOC112906754</name>
</gene>
<evidence type="ECO:0000256" key="6">
    <source>
        <dbReference type="RuleBase" id="RU003540"/>
    </source>
</evidence>
<proteinExistence type="inferred from homology"/>
<dbReference type="InParanoid" id="A0A7F5RN42"/>
<dbReference type="InterPro" id="IPR037104">
    <property type="entry name" value="Annexin_sf"/>
</dbReference>
<dbReference type="FunCoup" id="A0A7F5RN42">
    <property type="interactions" value="1413"/>
</dbReference>
<dbReference type="Pfam" id="PF00191">
    <property type="entry name" value="Annexin"/>
    <property type="match status" value="4"/>
</dbReference>
<dbReference type="GeneID" id="112906754"/>
<dbReference type="FunFam" id="1.10.220.10:FF:000002">
    <property type="entry name" value="Annexin"/>
    <property type="match status" value="1"/>
</dbReference>
<organism evidence="8 9">
    <name type="scientific">Agrilus planipennis</name>
    <name type="common">Emerald ash borer</name>
    <name type="synonym">Agrilus marcopoli</name>
    <dbReference type="NCBI Taxonomy" id="224129"/>
    <lineage>
        <taxon>Eukaryota</taxon>
        <taxon>Metazoa</taxon>
        <taxon>Ecdysozoa</taxon>
        <taxon>Arthropoda</taxon>
        <taxon>Hexapoda</taxon>
        <taxon>Insecta</taxon>
        <taxon>Pterygota</taxon>
        <taxon>Neoptera</taxon>
        <taxon>Endopterygota</taxon>
        <taxon>Coleoptera</taxon>
        <taxon>Polyphaga</taxon>
        <taxon>Elateriformia</taxon>
        <taxon>Buprestoidea</taxon>
        <taxon>Buprestidae</taxon>
        <taxon>Agrilinae</taxon>
        <taxon>Agrilus</taxon>
    </lineage>
</organism>
<dbReference type="GO" id="GO:0001786">
    <property type="term" value="F:phosphatidylserine binding"/>
    <property type="evidence" value="ECO:0007669"/>
    <property type="project" value="TreeGrafter"/>
</dbReference>
<feature type="compositionally biased region" description="Low complexity" evidence="7">
    <location>
        <begin position="113"/>
        <end position="168"/>
    </location>
</feature>
<keyword evidence="4 6" id="KW-0041">Annexin</keyword>
<dbReference type="GO" id="GO:0005737">
    <property type="term" value="C:cytoplasm"/>
    <property type="evidence" value="ECO:0007669"/>
    <property type="project" value="TreeGrafter"/>
</dbReference>
<dbReference type="FunFam" id="1.10.220.10:FF:000004">
    <property type="entry name" value="Annexin"/>
    <property type="match status" value="1"/>
</dbReference>
<dbReference type="AlphaFoldDB" id="A0A7F5RN42"/>
<feature type="region of interest" description="Disordered" evidence="7">
    <location>
        <begin position="1"/>
        <end position="269"/>
    </location>
</feature>
<dbReference type="KEGG" id="apln:112906754"/>
<accession>A0A7F5RN42</accession>
<dbReference type="FunFam" id="1.10.220.10:FF:000010">
    <property type="entry name" value="Annexin"/>
    <property type="match status" value="1"/>
</dbReference>
<dbReference type="Proteomes" id="UP000192223">
    <property type="component" value="Unplaced"/>
</dbReference>
<dbReference type="PROSITE" id="PS00223">
    <property type="entry name" value="ANNEXIN_1"/>
    <property type="match status" value="2"/>
</dbReference>
<keyword evidence="2 6" id="KW-0677">Repeat</keyword>
<comment type="domain">
    <text evidence="6">A pair of annexin repeats may form one binding site for calcium and phospholipid.</text>
</comment>
<dbReference type="PANTHER" id="PTHR10502">
    <property type="entry name" value="ANNEXIN"/>
    <property type="match status" value="1"/>
</dbReference>
<dbReference type="PRINTS" id="PR00196">
    <property type="entry name" value="ANNEXIN"/>
</dbReference>
<evidence type="ECO:0000256" key="3">
    <source>
        <dbReference type="ARBA" id="ARBA00022837"/>
    </source>
</evidence>
<sequence length="571" mass="60586">MSYPGGYPSHQQAPNPAPGMPAPYPSGGPSHPPYPTGAPTYPPQGGVFPPSLGFSAGAPMYMPMPSYPPPSQPSAPSEPSSGPGYPPSTYSQPGYPLTNSGPGYPPSNAGSRYPPSKAGSGYPPSSAGSGYPPSSAGSGYPSSNAGSGYPPSSAGSGYPPSSAGSGYPPSRPQASYPSAGHSPGYPTSHSDSPYPSSNTHSGSFGSSSGYPAASSGHGYSHSSSGYPSHSNNPSKMYPTISPILSNDQSTQVVREKRSPTVLPANPFDPRGDAEILRRAMKGFGTDEKAIINVLTKRTNAQRLEIALQFKTMYGKDLIKNLKSELSGNFENVIVAMMTPLPQFYASELHDAISGIGTDEDTLIEVLCTLSNSEIRTIRNAYESMYGRSLEEDLKGDTGGNFKRLMVSLCNASRDESGVVNQATAANDARELLQAGELRFGTDESTFNMVLCQRNYNQLRATFNEYHNITGHDIEEAIKNEFSGDIKQGLLAIIRAVRNLPGFFAKRLHASMAGMGTNDRQLIRIVVTRSEIDMGDIKQQYIAQYGKTLADAIKGDCSGDYKKCLLALIGDY</sequence>
<evidence type="ECO:0000256" key="1">
    <source>
        <dbReference type="ARBA" id="ARBA00007831"/>
    </source>
</evidence>
<feature type="compositionally biased region" description="Pro residues" evidence="7">
    <location>
        <begin position="15"/>
        <end position="42"/>
    </location>
</feature>
<dbReference type="OrthoDB" id="37886at2759"/>